<comment type="caution">
    <text evidence="1">The sequence shown here is derived from an EMBL/GenBank/DDBJ whole genome shotgun (WGS) entry which is preliminary data.</text>
</comment>
<protein>
    <submittedName>
        <fullName evidence="1">DUF4364 family protein</fullName>
    </submittedName>
</protein>
<gene>
    <name evidence="1" type="ORF">IAA63_05800</name>
</gene>
<dbReference type="Proteomes" id="UP000886723">
    <property type="component" value="Unassembled WGS sequence"/>
</dbReference>
<reference evidence="1" key="2">
    <citation type="journal article" date="2021" name="PeerJ">
        <title>Extensive microbial diversity within the chicken gut microbiome revealed by metagenomics and culture.</title>
        <authorList>
            <person name="Gilroy R."/>
            <person name="Ravi A."/>
            <person name="Getino M."/>
            <person name="Pursley I."/>
            <person name="Horton D.L."/>
            <person name="Alikhan N.F."/>
            <person name="Baker D."/>
            <person name="Gharbi K."/>
            <person name="Hall N."/>
            <person name="Watson M."/>
            <person name="Adriaenssens E.M."/>
            <person name="Foster-Nyarko E."/>
            <person name="Jarju S."/>
            <person name="Secka A."/>
            <person name="Antonio M."/>
            <person name="Oren A."/>
            <person name="Chaudhuri R.R."/>
            <person name="La Ragione R."/>
            <person name="Hildebrand F."/>
            <person name="Pallen M.J."/>
        </authorList>
    </citation>
    <scope>NUCLEOTIDE SEQUENCE</scope>
    <source>
        <strain evidence="1">ChiBcec2-4451</strain>
    </source>
</reference>
<proteinExistence type="predicted"/>
<dbReference type="EMBL" id="DVON01000126">
    <property type="protein sequence ID" value="HIV12640.1"/>
    <property type="molecule type" value="Genomic_DNA"/>
</dbReference>
<dbReference type="AlphaFoldDB" id="A0A9D1T5J6"/>
<dbReference type="InterPro" id="IPR025374">
    <property type="entry name" value="DUF4364"/>
</dbReference>
<evidence type="ECO:0000313" key="2">
    <source>
        <dbReference type="Proteomes" id="UP000886723"/>
    </source>
</evidence>
<name>A0A9D1T5J6_9FIRM</name>
<reference evidence="1" key="1">
    <citation type="submission" date="2020-10" db="EMBL/GenBank/DDBJ databases">
        <authorList>
            <person name="Gilroy R."/>
        </authorList>
    </citation>
    <scope>NUCLEOTIDE SEQUENCE</scope>
    <source>
        <strain evidence="1">ChiBcec2-4451</strain>
    </source>
</reference>
<sequence length="171" mass="20285">MIEKTSTLYKMIVLYMLERVDFPLSNTQITSFFLDNDYTTYFHVQQTINELLDSRLIQKKKQGNSTCYMMTETGKETLSYFGKNLSDQIRGEIEQYLKERKYDLKNEHALRADYYRTPEQEYLVRCQVMEKKTPLITLELTVPTEEIARTFCGNWSKKSPEIYAYLMSVLS</sequence>
<dbReference type="Pfam" id="PF14277">
    <property type="entry name" value="DUF4364"/>
    <property type="match status" value="1"/>
</dbReference>
<dbReference type="Gene3D" id="1.10.10.10">
    <property type="entry name" value="Winged helix-like DNA-binding domain superfamily/Winged helix DNA-binding domain"/>
    <property type="match status" value="1"/>
</dbReference>
<organism evidence="1 2">
    <name type="scientific">Candidatus Pullilachnospira stercoravium</name>
    <dbReference type="NCBI Taxonomy" id="2840913"/>
    <lineage>
        <taxon>Bacteria</taxon>
        <taxon>Bacillati</taxon>
        <taxon>Bacillota</taxon>
        <taxon>Clostridia</taxon>
        <taxon>Lachnospirales</taxon>
        <taxon>Lachnospiraceae</taxon>
        <taxon>Lachnospiraceae incertae sedis</taxon>
        <taxon>Candidatus Pullilachnospira</taxon>
    </lineage>
</organism>
<evidence type="ECO:0000313" key="1">
    <source>
        <dbReference type="EMBL" id="HIV12640.1"/>
    </source>
</evidence>
<accession>A0A9D1T5J6</accession>
<dbReference type="InterPro" id="IPR036388">
    <property type="entry name" value="WH-like_DNA-bd_sf"/>
</dbReference>